<evidence type="ECO:0000256" key="2">
    <source>
        <dbReference type="ARBA" id="ARBA00022723"/>
    </source>
</evidence>
<dbReference type="InterPro" id="IPR014729">
    <property type="entry name" value="Rossmann-like_a/b/a_fold"/>
</dbReference>
<dbReference type="GO" id="GO:0005524">
    <property type="term" value="F:ATP binding"/>
    <property type="evidence" value="ECO:0007669"/>
    <property type="project" value="UniProtKB-KW"/>
</dbReference>
<keyword evidence="2 7" id="KW-0479">Metal-binding</keyword>
<keyword evidence="1 7" id="KW-0436">Ligase</keyword>
<feature type="short sequence motif" description="'HIGH' region" evidence="7">
    <location>
        <begin position="10"/>
        <end position="20"/>
    </location>
</feature>
<dbReference type="Gene3D" id="3.40.50.620">
    <property type="entry name" value="HUPs"/>
    <property type="match status" value="1"/>
</dbReference>
<evidence type="ECO:0000256" key="4">
    <source>
        <dbReference type="ARBA" id="ARBA00022833"/>
    </source>
</evidence>
<feature type="binding site" evidence="7">
    <location>
        <position position="101"/>
    </location>
    <ligand>
        <name>Zn(2+)</name>
        <dbReference type="ChEBI" id="CHEBI:29105"/>
    </ligand>
</feature>
<dbReference type="Pfam" id="PF00749">
    <property type="entry name" value="tRNA-synt_1c"/>
    <property type="match status" value="1"/>
</dbReference>
<dbReference type="EMBL" id="DVFN01000103">
    <property type="protein sequence ID" value="HIQ70087.1"/>
    <property type="molecule type" value="Genomic_DNA"/>
</dbReference>
<evidence type="ECO:0000256" key="1">
    <source>
        <dbReference type="ARBA" id="ARBA00022598"/>
    </source>
</evidence>
<protein>
    <recommendedName>
        <fullName evidence="7">Glutamyl-Q tRNA(Asp) synthetase</fullName>
        <shortName evidence="7">Glu-Q-RSs</shortName>
        <ecNumber evidence="7">6.1.1.-</ecNumber>
    </recommendedName>
</protein>
<keyword evidence="4 7" id="KW-0862">Zinc</keyword>
<dbReference type="EC" id="6.1.1.-" evidence="7"/>
<comment type="function">
    <text evidence="7">Catalyzes the tRNA-independent activation of glutamate in presence of ATP and the subsequent transfer of glutamate onto a tRNA(Asp). Glutamate is transferred on the 2-amino-5-(4,5-dihydroxy-2-cyclopenten-1-yl) moiety of the queuosine in the wobble position of the QUC anticodon.</text>
</comment>
<dbReference type="InterPro" id="IPR022380">
    <property type="entry name" value="Glu-Q_tRNA(Asp)_Synthase"/>
</dbReference>
<keyword evidence="3 7" id="KW-0547">Nucleotide-binding</keyword>
<dbReference type="GO" id="GO:0006400">
    <property type="term" value="P:tRNA modification"/>
    <property type="evidence" value="ECO:0007669"/>
    <property type="project" value="InterPro"/>
</dbReference>
<feature type="binding site" evidence="7">
    <location>
        <position position="43"/>
    </location>
    <ligand>
        <name>L-glutamate</name>
        <dbReference type="ChEBI" id="CHEBI:29985"/>
    </ligand>
</feature>
<dbReference type="PANTHER" id="PTHR43311">
    <property type="entry name" value="GLUTAMATE--TRNA LIGASE"/>
    <property type="match status" value="1"/>
</dbReference>
<feature type="binding site" evidence="7">
    <location>
        <position position="242"/>
    </location>
    <ligand>
        <name>ATP</name>
        <dbReference type="ChEBI" id="CHEBI:30616"/>
    </ligand>
</feature>
<dbReference type="NCBIfam" id="NF004314">
    <property type="entry name" value="PRK05710.1-3"/>
    <property type="match status" value="1"/>
</dbReference>
<dbReference type="Proteomes" id="UP000886874">
    <property type="component" value="Unassembled WGS sequence"/>
</dbReference>
<evidence type="ECO:0000256" key="6">
    <source>
        <dbReference type="ARBA" id="ARBA00023146"/>
    </source>
</evidence>
<evidence type="ECO:0000313" key="10">
    <source>
        <dbReference type="EMBL" id="HIQ70087.1"/>
    </source>
</evidence>
<accession>A0A9D1CP65</accession>
<feature type="binding site" evidence="7">
    <location>
        <begin position="7"/>
        <end position="11"/>
    </location>
    <ligand>
        <name>L-glutamate</name>
        <dbReference type="ChEBI" id="CHEBI:29985"/>
    </ligand>
</feature>
<comment type="similarity">
    <text evidence="7">Belongs to the class-I aminoacyl-tRNA synthetase family. GluQ subfamily.</text>
</comment>
<dbReference type="GO" id="GO:0008270">
    <property type="term" value="F:zinc ion binding"/>
    <property type="evidence" value="ECO:0007669"/>
    <property type="project" value="UniProtKB-UniRule"/>
</dbReference>
<keyword evidence="5 7" id="KW-0067">ATP-binding</keyword>
<feature type="domain" description="Glutamyl/glutaminyl-tRNA synthetase class Ib catalytic" evidence="9">
    <location>
        <begin position="3"/>
        <end position="262"/>
    </location>
</feature>
<dbReference type="NCBIfam" id="NF004315">
    <property type="entry name" value="PRK05710.1-4"/>
    <property type="match status" value="1"/>
</dbReference>
<comment type="cofactor">
    <cofactor evidence="7">
        <name>Zn(2+)</name>
        <dbReference type="ChEBI" id="CHEBI:29105"/>
    </cofactor>
    <text evidence="7">Binds 1 zinc ion per subunit.</text>
</comment>
<feature type="binding site" evidence="7">
    <location>
        <position position="121"/>
    </location>
    <ligand>
        <name>Zn(2+)</name>
        <dbReference type="ChEBI" id="CHEBI:29105"/>
    </ligand>
</feature>
<evidence type="ECO:0000256" key="7">
    <source>
        <dbReference type="HAMAP-Rule" id="MF_01428"/>
    </source>
</evidence>
<feature type="binding site" evidence="7">
    <location>
        <position position="183"/>
    </location>
    <ligand>
        <name>L-glutamate</name>
        <dbReference type="ChEBI" id="CHEBI:29985"/>
    </ligand>
</feature>
<evidence type="ECO:0000259" key="9">
    <source>
        <dbReference type="Pfam" id="PF00749"/>
    </source>
</evidence>
<dbReference type="GO" id="GO:0006424">
    <property type="term" value="P:glutamyl-tRNA aminoacylation"/>
    <property type="evidence" value="ECO:0007669"/>
    <property type="project" value="InterPro"/>
</dbReference>
<feature type="binding site" evidence="7">
    <location>
        <position position="125"/>
    </location>
    <ligand>
        <name>Zn(2+)</name>
        <dbReference type="ChEBI" id="CHEBI:29105"/>
    </ligand>
</feature>
<reference evidence="10" key="1">
    <citation type="submission" date="2020-10" db="EMBL/GenBank/DDBJ databases">
        <authorList>
            <person name="Gilroy R."/>
        </authorList>
    </citation>
    <scope>NUCLEOTIDE SEQUENCE</scope>
    <source>
        <strain evidence="10">ChiSjej2B20-13462</strain>
    </source>
</reference>
<dbReference type="PANTHER" id="PTHR43311:SF1">
    <property type="entry name" value="GLUTAMYL-Q TRNA(ASP) SYNTHETASE"/>
    <property type="match status" value="1"/>
</dbReference>
<feature type="short sequence motif" description="'KMSKS' region" evidence="7">
    <location>
        <begin position="239"/>
        <end position="243"/>
    </location>
</feature>
<dbReference type="AlphaFoldDB" id="A0A9D1CP65"/>
<gene>
    <name evidence="7 10" type="primary">gluQ</name>
    <name evidence="10" type="ORF">IAA67_07145</name>
</gene>
<dbReference type="GO" id="GO:0005829">
    <property type="term" value="C:cytosol"/>
    <property type="evidence" value="ECO:0007669"/>
    <property type="project" value="TreeGrafter"/>
</dbReference>
<comment type="caution">
    <text evidence="10">The sequence shown here is derived from an EMBL/GenBank/DDBJ whole genome shotgun (WGS) entry which is preliminary data.</text>
</comment>
<dbReference type="InterPro" id="IPR000924">
    <property type="entry name" value="Glu/Gln-tRNA-synth"/>
</dbReference>
<reference evidence="10" key="2">
    <citation type="journal article" date="2021" name="PeerJ">
        <title>Extensive microbial diversity within the chicken gut microbiome revealed by metagenomics and culture.</title>
        <authorList>
            <person name="Gilroy R."/>
            <person name="Ravi A."/>
            <person name="Getino M."/>
            <person name="Pursley I."/>
            <person name="Horton D.L."/>
            <person name="Alikhan N.F."/>
            <person name="Baker D."/>
            <person name="Gharbi K."/>
            <person name="Hall N."/>
            <person name="Watson M."/>
            <person name="Adriaenssens E.M."/>
            <person name="Foster-Nyarko E."/>
            <person name="Jarju S."/>
            <person name="Secka A."/>
            <person name="Antonio M."/>
            <person name="Oren A."/>
            <person name="Chaudhuri R.R."/>
            <person name="La Ragione R."/>
            <person name="Hildebrand F."/>
            <person name="Pallen M.J."/>
        </authorList>
    </citation>
    <scope>NUCLEOTIDE SEQUENCE</scope>
    <source>
        <strain evidence="10">ChiSjej2B20-13462</strain>
    </source>
</reference>
<evidence type="ECO:0000256" key="3">
    <source>
        <dbReference type="ARBA" id="ARBA00022741"/>
    </source>
</evidence>
<keyword evidence="8" id="KW-0648">Protein biosynthesis</keyword>
<name>A0A9D1CP65_9FIRM</name>
<keyword evidence="6 7" id="KW-0030">Aminoacyl-tRNA synthetase</keyword>
<evidence type="ECO:0000256" key="5">
    <source>
        <dbReference type="ARBA" id="ARBA00022840"/>
    </source>
</evidence>
<organism evidence="10 11">
    <name type="scientific">Candidatus Avoscillospira stercorigallinarum</name>
    <dbReference type="NCBI Taxonomy" id="2840708"/>
    <lineage>
        <taxon>Bacteria</taxon>
        <taxon>Bacillati</taxon>
        <taxon>Bacillota</taxon>
        <taxon>Clostridia</taxon>
        <taxon>Eubacteriales</taxon>
        <taxon>Oscillospiraceae</taxon>
        <taxon>Oscillospiraceae incertae sedis</taxon>
        <taxon>Candidatus Avoscillospira</taxon>
    </lineage>
</organism>
<dbReference type="GO" id="GO:0004818">
    <property type="term" value="F:glutamate-tRNA ligase activity"/>
    <property type="evidence" value="ECO:0007669"/>
    <property type="project" value="TreeGrafter"/>
</dbReference>
<dbReference type="SUPFAM" id="SSF52374">
    <property type="entry name" value="Nucleotidylyl transferase"/>
    <property type="match status" value="1"/>
</dbReference>
<dbReference type="PRINTS" id="PR00987">
    <property type="entry name" value="TRNASYNTHGLU"/>
</dbReference>
<feature type="binding site" evidence="7">
    <location>
        <position position="201"/>
    </location>
    <ligand>
        <name>L-glutamate</name>
        <dbReference type="ChEBI" id="CHEBI:29985"/>
    </ligand>
</feature>
<evidence type="ECO:0000256" key="8">
    <source>
        <dbReference type="RuleBase" id="RU363037"/>
    </source>
</evidence>
<dbReference type="InterPro" id="IPR001412">
    <property type="entry name" value="aa-tRNA-synth_I_CS"/>
</dbReference>
<dbReference type="PROSITE" id="PS00178">
    <property type="entry name" value="AA_TRNA_LIGASE_I"/>
    <property type="match status" value="1"/>
</dbReference>
<feature type="binding site" evidence="7">
    <location>
        <position position="99"/>
    </location>
    <ligand>
        <name>Zn(2+)</name>
        <dbReference type="ChEBI" id="CHEBI:29105"/>
    </ligand>
</feature>
<dbReference type="InterPro" id="IPR049940">
    <property type="entry name" value="GluQ/Sye"/>
</dbReference>
<proteinExistence type="inferred from homology"/>
<dbReference type="HAMAP" id="MF_01428">
    <property type="entry name" value="Glu_Q_tRNA_synth"/>
    <property type="match status" value="1"/>
</dbReference>
<evidence type="ECO:0000313" key="11">
    <source>
        <dbReference type="Proteomes" id="UP000886874"/>
    </source>
</evidence>
<sequence>MNKVVGRFAPSPSGRMHLGNVFAALLAWLSVRSQNGEMVLRIEDLDPDRCRPEYAETLKEDLRWLGLDWDREQTPQSRRTAAYAEAFSSLEAQGLVYPCYCSRTELHAASAPHASDGRVLYAGTCRNLTPAQRAQKTKAPAWRLKVPDAVRTVEDRLQGPYRENLAQDCGDFIIRRADGVYAYQLAVVVDDAAAGVTEVVRGLDLLSSTPRQLYLYERLALHAPDFAHVPLLIATDGRRLSKRDRDMDLGLLRQEKHPEEILGLLARWAGLLEKPEPITARDLVAVFDWSHVPRTAIPVQP</sequence>
<dbReference type="InterPro" id="IPR020058">
    <property type="entry name" value="Glu/Gln-tRNA-synth_Ib_cat-dom"/>
</dbReference>
<dbReference type="NCBIfam" id="TIGR03838">
    <property type="entry name" value="queuosine_YadB"/>
    <property type="match status" value="1"/>
</dbReference>